<evidence type="ECO:0000259" key="2">
    <source>
        <dbReference type="PROSITE" id="PS50011"/>
    </source>
</evidence>
<dbReference type="Gramene" id="PUZ56795">
    <property type="protein sequence ID" value="PUZ56795"/>
    <property type="gene ID" value="GQ55_5G364900"/>
</dbReference>
<dbReference type="Pfam" id="PF00069">
    <property type="entry name" value="Pkinase"/>
    <property type="match status" value="1"/>
</dbReference>
<dbReference type="EMBL" id="CM009753">
    <property type="protein sequence ID" value="PUZ56791.1"/>
    <property type="molecule type" value="Genomic_DNA"/>
</dbReference>
<keyword evidence="4" id="KW-1185">Reference proteome</keyword>
<dbReference type="GO" id="GO:0043539">
    <property type="term" value="F:protein serine/threonine kinase activator activity"/>
    <property type="evidence" value="ECO:0007669"/>
    <property type="project" value="InterPro"/>
</dbReference>
<dbReference type="Gramene" id="PUZ56791">
    <property type="protein sequence ID" value="PUZ56791"/>
    <property type="gene ID" value="GQ55_5G364900"/>
</dbReference>
<reference evidence="3 4" key="1">
    <citation type="submission" date="2018-04" db="EMBL/GenBank/DDBJ databases">
        <title>WGS assembly of Panicum hallii var. hallii HAL2.</title>
        <authorList>
            <person name="Lovell J."/>
            <person name="Jenkins J."/>
            <person name="Lowry D."/>
            <person name="Mamidi S."/>
            <person name="Sreedasyam A."/>
            <person name="Weng X."/>
            <person name="Barry K."/>
            <person name="Bonette J."/>
            <person name="Campitelli B."/>
            <person name="Daum C."/>
            <person name="Gordon S."/>
            <person name="Gould B."/>
            <person name="Lipzen A."/>
            <person name="MacQueen A."/>
            <person name="Palacio-Mejia J."/>
            <person name="Plott C."/>
            <person name="Shakirov E."/>
            <person name="Shu S."/>
            <person name="Yoshinaga Y."/>
            <person name="Zane M."/>
            <person name="Rokhsar D."/>
            <person name="Grimwood J."/>
            <person name="Schmutz J."/>
            <person name="Juenger T."/>
        </authorList>
    </citation>
    <scope>NUCLEOTIDE SEQUENCE [LARGE SCALE GENOMIC DNA]</scope>
    <source>
        <strain evidence="4">cv. HAL2</strain>
        <strain evidence="3">HAL2</strain>
    </source>
</reference>
<evidence type="ECO:0000256" key="1">
    <source>
        <dbReference type="ARBA" id="ARBA00008874"/>
    </source>
</evidence>
<evidence type="ECO:0000313" key="4">
    <source>
        <dbReference type="Proteomes" id="UP000244336"/>
    </source>
</evidence>
<gene>
    <name evidence="3" type="ORF">GQ55_5G364900</name>
</gene>
<dbReference type="InterPro" id="IPR011009">
    <property type="entry name" value="Kinase-like_dom_sf"/>
</dbReference>
<accession>A0A2T7DMK2</accession>
<dbReference type="Gramene" id="PUZ56796">
    <property type="protein sequence ID" value="PUZ56796"/>
    <property type="gene ID" value="GQ55_5G364900"/>
</dbReference>
<dbReference type="SMART" id="SM00220">
    <property type="entry name" value="S_TKc"/>
    <property type="match status" value="1"/>
</dbReference>
<dbReference type="Proteomes" id="UP000244336">
    <property type="component" value="Chromosome 5"/>
</dbReference>
<evidence type="ECO:0000313" key="3">
    <source>
        <dbReference type="EMBL" id="PUZ56792.1"/>
    </source>
</evidence>
<dbReference type="OrthoDB" id="248923at2759"/>
<dbReference type="AlphaFoldDB" id="A0A2T7DMK2"/>
<dbReference type="PANTHER" id="PTHR48014">
    <property type="entry name" value="SERINE/THREONINE-PROTEIN KINASE FRAY2"/>
    <property type="match status" value="1"/>
</dbReference>
<dbReference type="EMBL" id="CM009753">
    <property type="protein sequence ID" value="PUZ56796.1"/>
    <property type="molecule type" value="Genomic_DNA"/>
</dbReference>
<dbReference type="GO" id="GO:0005524">
    <property type="term" value="F:ATP binding"/>
    <property type="evidence" value="ECO:0007669"/>
    <property type="project" value="InterPro"/>
</dbReference>
<dbReference type="InterPro" id="IPR000719">
    <property type="entry name" value="Prot_kinase_dom"/>
</dbReference>
<dbReference type="GO" id="GO:0004672">
    <property type="term" value="F:protein kinase activity"/>
    <property type="evidence" value="ECO:0007669"/>
    <property type="project" value="InterPro"/>
</dbReference>
<dbReference type="Gene3D" id="1.10.510.10">
    <property type="entry name" value="Transferase(Phosphotransferase) domain 1"/>
    <property type="match status" value="2"/>
</dbReference>
<protein>
    <recommendedName>
        <fullName evidence="2">Protein kinase domain-containing protein</fullName>
    </recommendedName>
</protein>
<dbReference type="PROSITE" id="PS50011">
    <property type="entry name" value="PROTEIN_KINASE_DOM"/>
    <property type="match status" value="1"/>
</dbReference>
<dbReference type="PANTHER" id="PTHR48014:SF24">
    <property type="entry name" value="PROTEIN KINASE SUPERFAMILY PROTEIN"/>
    <property type="match status" value="1"/>
</dbReference>
<dbReference type="InterPro" id="IPR047173">
    <property type="entry name" value="STRAD_A/B-like"/>
</dbReference>
<sequence>MPYMAGGSCLHIMKSVHPTSFEEAVIATVLHEVLRGLEYFHHHGHIHRDVKTFFLHMFINGYFQSIRIAPEVMEQLHGCDFKADIWSFGITALELAHGHAPFSKYPPMKVLLTTLQSAPPSLDYERDKKFLRNFKQMIAMCLVKDPSKRPLAKKLWKQPFFKQARSTDFIARKLLEGLFGLGARYQALRKRMKV</sequence>
<dbReference type="EMBL" id="CM009753">
    <property type="protein sequence ID" value="PUZ56795.1"/>
    <property type="molecule type" value="Genomic_DNA"/>
</dbReference>
<proteinExistence type="inferred from homology"/>
<name>A0A2T7DMK2_9POAL</name>
<feature type="domain" description="Protein kinase" evidence="2">
    <location>
        <begin position="1"/>
        <end position="161"/>
    </location>
</feature>
<comment type="similarity">
    <text evidence="1">Belongs to the protein kinase superfamily. STE Ser/Thr protein kinase family. STE20 subfamily.</text>
</comment>
<dbReference type="STRING" id="1504633.A0A2T7DMK2"/>
<dbReference type="Gramene" id="PUZ56792">
    <property type="protein sequence ID" value="PUZ56792"/>
    <property type="gene ID" value="GQ55_5G364900"/>
</dbReference>
<dbReference type="EMBL" id="CM009753">
    <property type="protein sequence ID" value="PUZ56792.1"/>
    <property type="molecule type" value="Genomic_DNA"/>
</dbReference>
<organism evidence="3 4">
    <name type="scientific">Panicum hallii var. hallii</name>
    <dbReference type="NCBI Taxonomy" id="1504633"/>
    <lineage>
        <taxon>Eukaryota</taxon>
        <taxon>Viridiplantae</taxon>
        <taxon>Streptophyta</taxon>
        <taxon>Embryophyta</taxon>
        <taxon>Tracheophyta</taxon>
        <taxon>Spermatophyta</taxon>
        <taxon>Magnoliopsida</taxon>
        <taxon>Liliopsida</taxon>
        <taxon>Poales</taxon>
        <taxon>Poaceae</taxon>
        <taxon>PACMAD clade</taxon>
        <taxon>Panicoideae</taxon>
        <taxon>Panicodae</taxon>
        <taxon>Paniceae</taxon>
        <taxon>Panicinae</taxon>
        <taxon>Panicum</taxon>
        <taxon>Panicum sect. Panicum</taxon>
    </lineage>
</organism>
<dbReference type="SUPFAM" id="SSF56112">
    <property type="entry name" value="Protein kinase-like (PK-like)"/>
    <property type="match status" value="1"/>
</dbReference>